<evidence type="ECO:0000313" key="1">
    <source>
        <dbReference type="EMBL" id="MPN41430.1"/>
    </source>
</evidence>
<dbReference type="AlphaFoldDB" id="A0A645HRD6"/>
<proteinExistence type="predicted"/>
<gene>
    <name evidence="1" type="ORF">SDC9_188976</name>
</gene>
<name>A0A645HRD6_9ZZZZ</name>
<organism evidence="1">
    <name type="scientific">bioreactor metagenome</name>
    <dbReference type="NCBI Taxonomy" id="1076179"/>
    <lineage>
        <taxon>unclassified sequences</taxon>
        <taxon>metagenomes</taxon>
        <taxon>ecological metagenomes</taxon>
    </lineage>
</organism>
<comment type="caution">
    <text evidence="1">The sequence shown here is derived from an EMBL/GenBank/DDBJ whole genome shotgun (WGS) entry which is preliminary data.</text>
</comment>
<sequence length="96" mass="10764">MISRVFDVNCLATNETTLSYSDAMKIEDMIVMSTRMMVLGSEVAKPEIRLTTQTERLDTALASVFNRVSVRSLIVDSRFGSIKDRSCSILLKSVIR</sequence>
<dbReference type="EMBL" id="VSSQ01098456">
    <property type="protein sequence ID" value="MPN41430.1"/>
    <property type="molecule type" value="Genomic_DNA"/>
</dbReference>
<accession>A0A645HRD6</accession>
<protein>
    <submittedName>
        <fullName evidence="1">Uncharacterized protein</fullName>
    </submittedName>
</protein>
<reference evidence="1" key="1">
    <citation type="submission" date="2019-08" db="EMBL/GenBank/DDBJ databases">
        <authorList>
            <person name="Kucharzyk K."/>
            <person name="Murdoch R.W."/>
            <person name="Higgins S."/>
            <person name="Loffler F."/>
        </authorList>
    </citation>
    <scope>NUCLEOTIDE SEQUENCE</scope>
</reference>